<evidence type="ECO:0000256" key="10">
    <source>
        <dbReference type="HAMAP-Rule" id="MF_00061"/>
    </source>
</evidence>
<dbReference type="EC" id="2.7.1.148" evidence="2 10"/>
<dbReference type="NCBIfam" id="NF011202">
    <property type="entry name" value="PRK14608.1"/>
    <property type="match status" value="1"/>
</dbReference>
<dbReference type="UniPathway" id="UPA00056">
    <property type="reaction ID" value="UER00094"/>
</dbReference>
<proteinExistence type="inferred from homology"/>
<protein>
    <recommendedName>
        <fullName evidence="3 10">4-diphosphocytidyl-2-C-methyl-D-erythritol kinase</fullName>
        <shortName evidence="10">CMK</shortName>
        <ecNumber evidence="2 10">2.7.1.148</ecNumber>
    </recommendedName>
    <alternativeName>
        <fullName evidence="9 10">4-(cytidine-5'-diphospho)-2-C-methyl-D-erythritol kinase</fullName>
    </alternativeName>
</protein>
<accession>A0A0N7LQZ6</accession>
<dbReference type="GO" id="GO:0016114">
    <property type="term" value="P:terpenoid biosynthetic process"/>
    <property type="evidence" value="ECO:0007669"/>
    <property type="project" value="UniProtKB-UniRule"/>
</dbReference>
<dbReference type="OrthoDB" id="9809438at2"/>
<dbReference type="Pfam" id="PF00288">
    <property type="entry name" value="GHMP_kinases_N"/>
    <property type="match status" value="1"/>
</dbReference>
<evidence type="ECO:0000256" key="8">
    <source>
        <dbReference type="ARBA" id="ARBA00023229"/>
    </source>
</evidence>
<evidence type="ECO:0000259" key="12">
    <source>
        <dbReference type="Pfam" id="PF08544"/>
    </source>
</evidence>
<reference evidence="13 14" key="1">
    <citation type="submission" date="2015-09" db="EMBL/GenBank/DDBJ databases">
        <authorList>
            <consortium name="Swine Surveillance"/>
        </authorList>
    </citation>
    <scope>NUCLEOTIDE SEQUENCE [LARGE SCALE GENOMIC DNA]</scope>
    <source>
        <strain evidence="13 14">CECT 4292</strain>
    </source>
</reference>
<feature type="binding site" evidence="10">
    <location>
        <begin position="89"/>
        <end position="99"/>
    </location>
    <ligand>
        <name>ATP</name>
        <dbReference type="ChEBI" id="CHEBI:30616"/>
    </ligand>
</feature>
<feature type="domain" description="GHMP kinase C-terminal" evidence="12">
    <location>
        <begin position="201"/>
        <end position="256"/>
    </location>
</feature>
<organism evidence="13 14">
    <name type="scientific">Ruegeria atlantica</name>
    <dbReference type="NCBI Taxonomy" id="81569"/>
    <lineage>
        <taxon>Bacteria</taxon>
        <taxon>Pseudomonadati</taxon>
        <taxon>Pseudomonadota</taxon>
        <taxon>Alphaproteobacteria</taxon>
        <taxon>Rhodobacterales</taxon>
        <taxon>Roseobacteraceae</taxon>
        <taxon>Ruegeria</taxon>
    </lineage>
</organism>
<evidence type="ECO:0000259" key="11">
    <source>
        <dbReference type="Pfam" id="PF00288"/>
    </source>
</evidence>
<dbReference type="SUPFAM" id="SSF55060">
    <property type="entry name" value="GHMP Kinase, C-terminal domain"/>
    <property type="match status" value="1"/>
</dbReference>
<feature type="active site" evidence="10">
    <location>
        <position position="126"/>
    </location>
</feature>
<evidence type="ECO:0000256" key="6">
    <source>
        <dbReference type="ARBA" id="ARBA00022777"/>
    </source>
</evidence>
<evidence type="ECO:0000256" key="4">
    <source>
        <dbReference type="ARBA" id="ARBA00022679"/>
    </source>
</evidence>
<comment type="similarity">
    <text evidence="1 10">Belongs to the GHMP kinase family. IspE subfamily.</text>
</comment>
<dbReference type="STRING" id="81569.RUM4293_02459"/>
<feature type="domain" description="GHMP kinase N-terminal" evidence="11">
    <location>
        <begin position="67"/>
        <end position="130"/>
    </location>
</feature>
<evidence type="ECO:0000256" key="1">
    <source>
        <dbReference type="ARBA" id="ARBA00009684"/>
    </source>
</evidence>
<dbReference type="InterPro" id="IPR020568">
    <property type="entry name" value="Ribosomal_Su5_D2-typ_SF"/>
</dbReference>
<dbReference type="AlphaFoldDB" id="A0A0N7LQZ6"/>
<name>A0A0N7LQZ6_9RHOB</name>
<keyword evidence="6 10" id="KW-0418">Kinase</keyword>
<dbReference type="NCBIfam" id="TIGR00154">
    <property type="entry name" value="ispE"/>
    <property type="match status" value="1"/>
</dbReference>
<dbReference type="GO" id="GO:0005524">
    <property type="term" value="F:ATP binding"/>
    <property type="evidence" value="ECO:0007669"/>
    <property type="project" value="UniProtKB-UniRule"/>
</dbReference>
<dbReference type="InterPro" id="IPR013750">
    <property type="entry name" value="GHMP_kinase_C_dom"/>
</dbReference>
<dbReference type="InterPro" id="IPR004424">
    <property type="entry name" value="IspE"/>
</dbReference>
<dbReference type="HAMAP" id="MF_00061">
    <property type="entry name" value="IspE"/>
    <property type="match status" value="1"/>
</dbReference>
<keyword evidence="5 10" id="KW-0547">Nucleotide-binding</keyword>
<keyword evidence="4 10" id="KW-0808">Transferase</keyword>
<comment type="catalytic activity">
    <reaction evidence="10">
        <text>4-CDP-2-C-methyl-D-erythritol + ATP = 4-CDP-2-C-methyl-D-erythritol 2-phosphate + ADP + H(+)</text>
        <dbReference type="Rhea" id="RHEA:18437"/>
        <dbReference type="ChEBI" id="CHEBI:15378"/>
        <dbReference type="ChEBI" id="CHEBI:30616"/>
        <dbReference type="ChEBI" id="CHEBI:57823"/>
        <dbReference type="ChEBI" id="CHEBI:57919"/>
        <dbReference type="ChEBI" id="CHEBI:456216"/>
        <dbReference type="EC" id="2.7.1.148"/>
    </reaction>
</comment>
<dbReference type="GO" id="GO:0019288">
    <property type="term" value="P:isopentenyl diphosphate biosynthetic process, methylerythritol 4-phosphate pathway"/>
    <property type="evidence" value="ECO:0007669"/>
    <property type="project" value="UniProtKB-UniRule"/>
</dbReference>
<gene>
    <name evidence="10 13" type="primary">ispE</name>
    <name evidence="13" type="ORF">RUA4292_03600</name>
</gene>
<evidence type="ECO:0000256" key="9">
    <source>
        <dbReference type="ARBA" id="ARBA00032554"/>
    </source>
</evidence>
<dbReference type="InterPro" id="IPR006204">
    <property type="entry name" value="GHMP_kinase_N_dom"/>
</dbReference>
<evidence type="ECO:0000256" key="7">
    <source>
        <dbReference type="ARBA" id="ARBA00022840"/>
    </source>
</evidence>
<dbReference type="InterPro" id="IPR014721">
    <property type="entry name" value="Ribsml_uS5_D2-typ_fold_subgr"/>
</dbReference>
<dbReference type="EMBL" id="CYPU01000068">
    <property type="protein sequence ID" value="CUH49404.1"/>
    <property type="molecule type" value="Genomic_DNA"/>
</dbReference>
<dbReference type="PIRSF" id="PIRSF010376">
    <property type="entry name" value="IspE"/>
    <property type="match status" value="1"/>
</dbReference>
<dbReference type="Proteomes" id="UP000050783">
    <property type="component" value="Unassembled WGS sequence"/>
</dbReference>
<dbReference type="Pfam" id="PF08544">
    <property type="entry name" value="GHMP_kinases_C"/>
    <property type="match status" value="1"/>
</dbReference>
<dbReference type="SUPFAM" id="SSF54211">
    <property type="entry name" value="Ribosomal protein S5 domain 2-like"/>
    <property type="match status" value="1"/>
</dbReference>
<dbReference type="GO" id="GO:0050515">
    <property type="term" value="F:4-(cytidine 5'-diphospho)-2-C-methyl-D-erythritol kinase activity"/>
    <property type="evidence" value="ECO:0007669"/>
    <property type="project" value="UniProtKB-UniRule"/>
</dbReference>
<dbReference type="PANTHER" id="PTHR43527">
    <property type="entry name" value="4-DIPHOSPHOCYTIDYL-2-C-METHYL-D-ERYTHRITOL KINASE, CHLOROPLASTIC"/>
    <property type="match status" value="1"/>
</dbReference>
<dbReference type="InterPro" id="IPR036554">
    <property type="entry name" value="GHMP_kinase_C_sf"/>
</dbReference>
<dbReference type="PANTHER" id="PTHR43527:SF2">
    <property type="entry name" value="4-DIPHOSPHOCYTIDYL-2-C-METHYL-D-ERYTHRITOL KINASE, CHLOROPLASTIC"/>
    <property type="match status" value="1"/>
</dbReference>
<dbReference type="Gene3D" id="3.30.70.890">
    <property type="entry name" value="GHMP kinase, C-terminal domain"/>
    <property type="match status" value="1"/>
</dbReference>
<dbReference type="GeneID" id="55494742"/>
<comment type="pathway">
    <text evidence="10">Isoprenoid biosynthesis; isopentenyl diphosphate biosynthesis via DXP pathway; isopentenyl diphosphate from 1-deoxy-D-xylulose 5-phosphate: step 3/6.</text>
</comment>
<dbReference type="Gene3D" id="3.30.230.10">
    <property type="match status" value="1"/>
</dbReference>
<dbReference type="RefSeq" id="WP_058278819.1">
    <property type="nucleotide sequence ID" value="NZ_CYPU01000068.1"/>
</dbReference>
<evidence type="ECO:0000313" key="13">
    <source>
        <dbReference type="EMBL" id="CUH49404.1"/>
    </source>
</evidence>
<comment type="function">
    <text evidence="10">Catalyzes the phosphorylation of the position 2 hydroxy group of 4-diphosphocytidyl-2C-methyl-D-erythritol.</text>
</comment>
<keyword evidence="7 10" id="KW-0067">ATP-binding</keyword>
<evidence type="ECO:0000256" key="3">
    <source>
        <dbReference type="ARBA" id="ARBA00017473"/>
    </source>
</evidence>
<evidence type="ECO:0000313" key="14">
    <source>
        <dbReference type="Proteomes" id="UP000050783"/>
    </source>
</evidence>
<sequence length="273" mass="28899">MAIEGFAPAKINLTLHVTGRRDDGYHLLDSLVVFADVGDKLEFTLGSELSMSVAGEHAKGVPADDRNLVWKAAVAAGWTGHINLNKALPHGGGIGGGSSDAAATLRMIADQGVAIPSEIALTLGADVPVCMMARATRMRGIGERLQPVSMPQLPALLVNPGVEVPTGAVFSALQSRNNPPMPDDIPVFETPKACADWVQEQRNDLEPPTKGIAPEVARVLDDLSDTKDVLLARMSGSGSTCFALYPTMKAAHFAAYEIGAAHPDWWCRATQLN</sequence>
<evidence type="ECO:0000256" key="2">
    <source>
        <dbReference type="ARBA" id="ARBA00012052"/>
    </source>
</evidence>
<evidence type="ECO:0000256" key="5">
    <source>
        <dbReference type="ARBA" id="ARBA00022741"/>
    </source>
</evidence>
<feature type="active site" evidence="10">
    <location>
        <position position="10"/>
    </location>
</feature>
<keyword evidence="8 10" id="KW-0414">Isoprene biosynthesis</keyword>